<accession>A0ACC1X453</accession>
<dbReference type="EMBL" id="CM051404">
    <property type="protein sequence ID" value="KAJ4705903.1"/>
    <property type="molecule type" value="Genomic_DNA"/>
</dbReference>
<gene>
    <name evidence="1" type="ORF">OWV82_019631</name>
</gene>
<comment type="caution">
    <text evidence="1">The sequence shown here is derived from an EMBL/GenBank/DDBJ whole genome shotgun (WGS) entry which is preliminary data.</text>
</comment>
<sequence length="321" mass="34460">MARNPQATQIFVFFLFSLSVIETCYSRGLPIYCGQNECEGTLTSIGSAAGIATYWGQNLNEGTLTSTCATGLYSYVNIAFLNDFGNGQTPGLNLAGHCTPALDNCKFIGDEIKICQNQGIKVMLSLGGASGTYSLVSVADAKDVADYLWNTFLGGSSSSRPLGDAVLDGIDFDIEHGSTQHWDDLAGFLSAYSASGKKVYLTAAPQCPFPDAHLGTALNTGLFDYVWVQFYNNAQCEYSSGDATKLLQSWDIWASSLTSGKLLLGVPACPEAAGSGYIPPSNLTSQILPEIKKYPIYGGVMVWSRYWDTICGYSPAIIDYI</sequence>
<proteinExistence type="predicted"/>
<name>A0ACC1X453_MELAZ</name>
<reference evidence="1 2" key="1">
    <citation type="journal article" date="2023" name="Science">
        <title>Complex scaffold remodeling in plant triterpene biosynthesis.</title>
        <authorList>
            <person name="De La Pena R."/>
            <person name="Hodgson H."/>
            <person name="Liu J.C."/>
            <person name="Stephenson M.J."/>
            <person name="Martin A.C."/>
            <person name="Owen C."/>
            <person name="Harkess A."/>
            <person name="Leebens-Mack J."/>
            <person name="Jimenez L.E."/>
            <person name="Osbourn A."/>
            <person name="Sattely E.S."/>
        </authorList>
    </citation>
    <scope>NUCLEOTIDE SEQUENCE [LARGE SCALE GENOMIC DNA]</scope>
    <source>
        <strain evidence="2">cv. JPN11</strain>
        <tissue evidence="1">Leaf</tissue>
    </source>
</reference>
<protein>
    <submittedName>
        <fullName evidence="1">Acidic endochitinase</fullName>
    </submittedName>
</protein>
<evidence type="ECO:0000313" key="2">
    <source>
        <dbReference type="Proteomes" id="UP001164539"/>
    </source>
</evidence>
<organism evidence="1 2">
    <name type="scientific">Melia azedarach</name>
    <name type="common">Chinaberry tree</name>
    <dbReference type="NCBI Taxonomy" id="155640"/>
    <lineage>
        <taxon>Eukaryota</taxon>
        <taxon>Viridiplantae</taxon>
        <taxon>Streptophyta</taxon>
        <taxon>Embryophyta</taxon>
        <taxon>Tracheophyta</taxon>
        <taxon>Spermatophyta</taxon>
        <taxon>Magnoliopsida</taxon>
        <taxon>eudicotyledons</taxon>
        <taxon>Gunneridae</taxon>
        <taxon>Pentapetalae</taxon>
        <taxon>rosids</taxon>
        <taxon>malvids</taxon>
        <taxon>Sapindales</taxon>
        <taxon>Meliaceae</taxon>
        <taxon>Melia</taxon>
    </lineage>
</organism>
<dbReference type="Proteomes" id="UP001164539">
    <property type="component" value="Chromosome 11"/>
</dbReference>
<keyword evidence="2" id="KW-1185">Reference proteome</keyword>
<evidence type="ECO:0000313" key="1">
    <source>
        <dbReference type="EMBL" id="KAJ4705903.1"/>
    </source>
</evidence>